<dbReference type="NCBIfam" id="TIGR00666">
    <property type="entry name" value="PBP4"/>
    <property type="match status" value="1"/>
</dbReference>
<accession>A0ABQ6FB65</accession>
<dbReference type="RefSeq" id="WP_284187772.1">
    <property type="nucleotide sequence ID" value="NZ_BSPX01000025.1"/>
</dbReference>
<reference evidence="5" key="1">
    <citation type="journal article" date="2019" name="Int. J. Syst. Evol. Microbiol.">
        <title>The Global Catalogue of Microorganisms (GCM) 10K type strain sequencing project: providing services to taxonomists for standard genome sequencing and annotation.</title>
        <authorList>
            <consortium name="The Broad Institute Genomics Platform"/>
            <consortium name="The Broad Institute Genome Sequencing Center for Infectious Disease"/>
            <person name="Wu L."/>
            <person name="Ma J."/>
        </authorList>
    </citation>
    <scope>NUCLEOTIDE SEQUENCE [LARGE SCALE GENOMIC DNA]</scope>
    <source>
        <strain evidence="5">NBRC 102407</strain>
    </source>
</reference>
<dbReference type="InterPro" id="IPR012338">
    <property type="entry name" value="Beta-lactam/transpept-like"/>
</dbReference>
<dbReference type="PANTHER" id="PTHR30023">
    <property type="entry name" value="D-ALANYL-D-ALANINE CARBOXYPEPTIDASE"/>
    <property type="match status" value="1"/>
</dbReference>
<dbReference type="Pfam" id="PF02113">
    <property type="entry name" value="Peptidase_S13"/>
    <property type="match status" value="1"/>
</dbReference>
<gene>
    <name evidence="4" type="ORF">GCM10007933_19170</name>
</gene>
<organism evidence="4 5">
    <name type="scientific">Zoogloea oryzae</name>
    <dbReference type="NCBI Taxonomy" id="310767"/>
    <lineage>
        <taxon>Bacteria</taxon>
        <taxon>Pseudomonadati</taxon>
        <taxon>Pseudomonadota</taxon>
        <taxon>Betaproteobacteria</taxon>
        <taxon>Rhodocyclales</taxon>
        <taxon>Zoogloeaceae</taxon>
        <taxon>Zoogloea</taxon>
    </lineage>
</organism>
<dbReference type="PANTHER" id="PTHR30023:SF0">
    <property type="entry name" value="PENICILLIN-SENSITIVE CARBOXYPEPTIDASE A"/>
    <property type="match status" value="1"/>
</dbReference>
<feature type="chain" id="PRO_5045435417" evidence="3">
    <location>
        <begin position="27"/>
        <end position="476"/>
    </location>
</feature>
<evidence type="ECO:0000256" key="2">
    <source>
        <dbReference type="ARBA" id="ARBA00022801"/>
    </source>
</evidence>
<dbReference type="Gene3D" id="3.50.80.20">
    <property type="entry name" value="D-Ala-D-Ala carboxypeptidase C, peptidase S13"/>
    <property type="match status" value="1"/>
</dbReference>
<evidence type="ECO:0000256" key="3">
    <source>
        <dbReference type="SAM" id="SignalP"/>
    </source>
</evidence>
<evidence type="ECO:0000256" key="1">
    <source>
        <dbReference type="ARBA" id="ARBA00006096"/>
    </source>
</evidence>
<keyword evidence="5" id="KW-1185">Reference proteome</keyword>
<keyword evidence="2" id="KW-0378">Hydrolase</keyword>
<protein>
    <submittedName>
        <fullName evidence="4">D-alanyl-D-alanine carboxypeptidase</fullName>
    </submittedName>
</protein>
<dbReference type="Proteomes" id="UP001157167">
    <property type="component" value="Unassembled WGS sequence"/>
</dbReference>
<dbReference type="InterPro" id="IPR000667">
    <property type="entry name" value="Peptidase_S13"/>
</dbReference>
<keyword evidence="4" id="KW-0645">Protease</keyword>
<dbReference type="SUPFAM" id="SSF56601">
    <property type="entry name" value="beta-lactamase/transpeptidase-like"/>
    <property type="match status" value="1"/>
</dbReference>
<feature type="signal peptide" evidence="3">
    <location>
        <begin position="1"/>
        <end position="26"/>
    </location>
</feature>
<dbReference type="Gene3D" id="3.40.710.10">
    <property type="entry name" value="DD-peptidase/beta-lactamase superfamily"/>
    <property type="match status" value="1"/>
</dbReference>
<comment type="caution">
    <text evidence="4">The sequence shown here is derived from an EMBL/GenBank/DDBJ whole genome shotgun (WGS) entry which is preliminary data.</text>
</comment>
<dbReference type="GO" id="GO:0004180">
    <property type="term" value="F:carboxypeptidase activity"/>
    <property type="evidence" value="ECO:0007669"/>
    <property type="project" value="UniProtKB-KW"/>
</dbReference>
<comment type="similarity">
    <text evidence="1">Belongs to the peptidase S13 family.</text>
</comment>
<dbReference type="PRINTS" id="PR00922">
    <property type="entry name" value="DADACBPTASE3"/>
</dbReference>
<sequence length="476" mass="50469">MPALPRRLARRILFATLLGGALPAFADNWPAALDASLARAGVPRSAAAVLVQDVDATPPVIAQRIQDPMNPASVMKLVTSFAALDRLGPAFSWKTRFATRADIRQQTLHGDLHITGGGDPRLSRERLWLALRDLRAQGVRRIDGDVITDRSFFRLPPHDPGIFDQRPLRPYNAGADALSIDYGAIRVRVQPTAGGAGVSSDPLPAGLAIDNRIRRGQNGSCGDPTNTLVATKAEGASGVRLTLEGALPQGCTEAFDWNLAPLPPDRLFEGMFRAIWKELGGEIGGRFRDGRTPPDARLLVETVSPALPEVLRDMNKWSNNVIAREVLATLGAVSEPGEDSVAAGARAAQRSLASNGIPTAGLVIENGAGLSRNERVTAATLGQMLQSAWRSRTMPELISSLPVAGIDGTARKRLAGSPAAGSAHVKTGALDGVRSIAGYVLANSGRRYVVVLIINHPNAGAAREVQDALMEWVAGL</sequence>
<proteinExistence type="inferred from homology"/>
<evidence type="ECO:0000313" key="4">
    <source>
        <dbReference type="EMBL" id="GLT22457.1"/>
    </source>
</evidence>
<evidence type="ECO:0000313" key="5">
    <source>
        <dbReference type="Proteomes" id="UP001157167"/>
    </source>
</evidence>
<dbReference type="EMBL" id="BSPX01000025">
    <property type="protein sequence ID" value="GLT22457.1"/>
    <property type="molecule type" value="Genomic_DNA"/>
</dbReference>
<name>A0ABQ6FB65_9RHOO</name>
<keyword evidence="4" id="KW-0121">Carboxypeptidase</keyword>
<keyword evidence="3" id="KW-0732">Signal</keyword>